<keyword evidence="1" id="KW-0256">Endoplasmic reticulum</keyword>
<comment type="function">
    <text evidence="1">Plays a key role in early steps of protein N-linked glycosylation by being involved in the conversion of polyprenol into dolichol. Acts as a polyprenal reductase that mediates the reduction of polyprenal into dolichal in a NADP-dependent mechanism. Dolichols are required for the synthesis of dolichol-linked monosaccharides and the oligosaccharide precursor used for N-glycosylation.</text>
</comment>
<dbReference type="GO" id="GO:0003865">
    <property type="term" value="F:3-oxo-5-alpha-steroid 4-dehydrogenase activity"/>
    <property type="evidence" value="ECO:0007669"/>
    <property type="project" value="TreeGrafter"/>
</dbReference>
<comment type="caution">
    <text evidence="1">Lacks conserved residue(s) required for the propagation of feature annotation.</text>
</comment>
<dbReference type="RefSeq" id="XP_018983870.1">
    <property type="nucleotide sequence ID" value="XM_019131314.1"/>
</dbReference>
<accession>A0A1E3QN68</accession>
<comment type="similarity">
    <text evidence="1">Belongs to the steroid 5-alpha reductase family. Polyprenal reductase subfamily.</text>
</comment>
<reference evidence="3" key="1">
    <citation type="submission" date="2016-05" db="EMBL/GenBank/DDBJ databases">
        <title>Comparative genomics of biotechnologically important yeasts.</title>
        <authorList>
            <consortium name="DOE Joint Genome Institute"/>
            <person name="Riley R."/>
            <person name="Haridas S."/>
            <person name="Wolfe K.H."/>
            <person name="Lopes M.R."/>
            <person name="Hittinger C.T."/>
            <person name="Goker M."/>
            <person name="Salamov A."/>
            <person name="Wisecaver J."/>
            <person name="Long T.M."/>
            <person name="Aerts A.L."/>
            <person name="Barry K."/>
            <person name="Choi C."/>
            <person name="Clum A."/>
            <person name="Coughlan A.Y."/>
            <person name="Deshpande S."/>
            <person name="Douglass A.P."/>
            <person name="Hanson S.J."/>
            <person name="Klenk H.-P."/>
            <person name="Labutti K."/>
            <person name="Lapidus A."/>
            <person name="Lindquist E."/>
            <person name="Lipzen A."/>
            <person name="Meier-Kolthoff J.P."/>
            <person name="Ohm R.A."/>
            <person name="Otillar R.P."/>
            <person name="Pangilinan J."/>
            <person name="Peng Y."/>
            <person name="Rokas A."/>
            <person name="Rosa C.A."/>
            <person name="Scheuner C."/>
            <person name="Sibirny A.A."/>
            <person name="Slot J.C."/>
            <person name="Stielow J.B."/>
            <person name="Sun H."/>
            <person name="Kurtzman C.P."/>
            <person name="Blackwell M."/>
            <person name="Grigoriev I.V."/>
            <person name="Jeffries T.W."/>
        </authorList>
    </citation>
    <scope>NUCLEOTIDE SEQUENCE [LARGE SCALE GENOMIC DNA]</scope>
    <source>
        <strain evidence="3">NRRL Y-12698</strain>
    </source>
</reference>
<keyword evidence="3" id="KW-1185">Reference proteome</keyword>
<dbReference type="EC" id="1.3.1.94" evidence="1"/>
<dbReference type="GeneID" id="30149167"/>
<feature type="transmembrane region" description="Helical" evidence="1">
    <location>
        <begin position="121"/>
        <end position="140"/>
    </location>
</feature>
<dbReference type="AlphaFoldDB" id="A0A1E3QN68"/>
<evidence type="ECO:0000256" key="1">
    <source>
        <dbReference type="RuleBase" id="RU367081"/>
    </source>
</evidence>
<dbReference type="STRING" id="984486.A0A1E3QN68"/>
<evidence type="ECO:0000313" key="2">
    <source>
        <dbReference type="EMBL" id="ODQ78542.1"/>
    </source>
</evidence>
<dbReference type="GO" id="GO:0005789">
    <property type="term" value="C:endoplasmic reticulum membrane"/>
    <property type="evidence" value="ECO:0007669"/>
    <property type="project" value="UniProtKB-SubCell"/>
</dbReference>
<protein>
    <recommendedName>
        <fullName evidence="1">Polyprenal reductase</fullName>
        <ecNumber evidence="1">1.3.1.94</ecNumber>
    </recommendedName>
</protein>
<feature type="non-terminal residue" evidence="2">
    <location>
        <position position="1"/>
    </location>
</feature>
<keyword evidence="1" id="KW-1133">Transmembrane helix</keyword>
<dbReference type="EMBL" id="KV454435">
    <property type="protein sequence ID" value="ODQ78542.1"/>
    <property type="molecule type" value="Genomic_DNA"/>
</dbReference>
<keyword evidence="1" id="KW-0560">Oxidoreductase</keyword>
<dbReference type="PANTHER" id="PTHR14624">
    <property type="entry name" value="DFG10 PROTEIN"/>
    <property type="match status" value="1"/>
</dbReference>
<proteinExistence type="inferred from homology"/>
<comment type="pathway">
    <text evidence="1">Protein modification; protein glycosylation.</text>
</comment>
<dbReference type="InterPro" id="IPR039698">
    <property type="entry name" value="Dfg10/SRD5A3"/>
</dbReference>
<comment type="catalytic activity">
    <reaction evidence="1">
        <text>a di-trans,poly-cis-dolichal + NADP(+) = a di-trans,poly-cis-polyprenal + NADPH + H(+)</text>
        <dbReference type="Rhea" id="RHEA:80727"/>
        <dbReference type="Rhea" id="RHEA-COMP:19536"/>
        <dbReference type="Rhea" id="RHEA-COMP:19537"/>
        <dbReference type="ChEBI" id="CHEBI:15378"/>
        <dbReference type="ChEBI" id="CHEBI:57783"/>
        <dbReference type="ChEBI" id="CHEBI:58349"/>
        <dbReference type="ChEBI" id="CHEBI:231623"/>
        <dbReference type="ChEBI" id="CHEBI:231637"/>
        <dbReference type="EC" id="1.3.1.94"/>
    </reaction>
    <physiologicalReaction direction="right-to-left" evidence="1">
        <dbReference type="Rhea" id="RHEA:80729"/>
    </physiologicalReaction>
</comment>
<comment type="subcellular location">
    <subcellularLocation>
        <location evidence="1">Endoplasmic reticulum membrane</location>
    </subcellularLocation>
</comment>
<keyword evidence="1" id="KW-0521">NADP</keyword>
<dbReference type="PANTHER" id="PTHR14624:SF0">
    <property type="entry name" value="POLYPRENOL REDUCTASE"/>
    <property type="match status" value="1"/>
</dbReference>
<dbReference type="GO" id="GO:0102389">
    <property type="term" value="F:polyprenol reductase activity"/>
    <property type="evidence" value="ECO:0007669"/>
    <property type="project" value="UniProtKB-UniRule"/>
</dbReference>
<organism evidence="2 3">
    <name type="scientific">Babjeviella inositovora NRRL Y-12698</name>
    <dbReference type="NCBI Taxonomy" id="984486"/>
    <lineage>
        <taxon>Eukaryota</taxon>
        <taxon>Fungi</taxon>
        <taxon>Dikarya</taxon>
        <taxon>Ascomycota</taxon>
        <taxon>Saccharomycotina</taxon>
        <taxon>Pichiomycetes</taxon>
        <taxon>Serinales incertae sedis</taxon>
        <taxon>Babjeviella</taxon>
    </lineage>
</organism>
<feature type="transmembrane region" description="Helical" evidence="1">
    <location>
        <begin position="147"/>
        <end position="170"/>
    </location>
</feature>
<dbReference type="Proteomes" id="UP000094336">
    <property type="component" value="Unassembled WGS sequence"/>
</dbReference>
<dbReference type="GO" id="GO:0016095">
    <property type="term" value="P:polyprenol catabolic process"/>
    <property type="evidence" value="ECO:0007669"/>
    <property type="project" value="UniProtKB-UniRule"/>
</dbReference>
<dbReference type="PROSITE" id="PS50244">
    <property type="entry name" value="S5A_REDUCTASE"/>
    <property type="match status" value="1"/>
</dbReference>
<gene>
    <name evidence="2" type="ORF">BABINDRAFT_23590</name>
</gene>
<dbReference type="UniPathway" id="UPA00378"/>
<keyword evidence="1" id="KW-0472">Membrane</keyword>
<name>A0A1E3QN68_9ASCO</name>
<evidence type="ECO:0000313" key="3">
    <source>
        <dbReference type="Proteomes" id="UP000094336"/>
    </source>
</evidence>
<dbReference type="OrthoDB" id="541710at2759"/>
<keyword evidence="1" id="KW-0812">Transmembrane</keyword>
<dbReference type="GO" id="GO:0006488">
    <property type="term" value="P:dolichol-linked oligosaccharide biosynthetic process"/>
    <property type="evidence" value="ECO:0007669"/>
    <property type="project" value="UniProtKB-UniRule"/>
</dbReference>
<sequence>LFAIAAVLAAKLVPQLNGLLQYGKVSLAKKEYQKHERDRWPPALVDQFIRFLVTITVPKSWFIHFYVLSSILSISNQTKSGDSKPYTVCVILCCMIMTQSCRRLYECRYVSKPNPQARMNISHYLVGIFFYTAISVNCLFQAITHDIAGSFSCSCVSLGMVLLVLAFVYFQYEQYVSHVYLALLVKYRTPQAGWFRYVYCAHYLQEICIYSCMAATGGVLPLTTRIPSNSNWLVVAWVVSNLSISAIETGKFYDEK</sequence>
<feature type="non-terminal residue" evidence="2">
    <location>
        <position position="256"/>
    </location>
</feature>
<dbReference type="GO" id="GO:0160198">
    <property type="term" value="F:polyprenal reductase activity"/>
    <property type="evidence" value="ECO:0007669"/>
    <property type="project" value="UniProtKB-EC"/>
</dbReference>